<evidence type="ECO:0000259" key="1">
    <source>
        <dbReference type="Pfam" id="PF24964"/>
    </source>
</evidence>
<dbReference type="EMBL" id="JAMSHJ010000002">
    <property type="protein sequence ID" value="KAI5438612.1"/>
    <property type="molecule type" value="Genomic_DNA"/>
</dbReference>
<protein>
    <recommendedName>
        <fullName evidence="1">DUF7769 domain-containing protein</fullName>
    </recommendedName>
</protein>
<dbReference type="InterPro" id="IPR056671">
    <property type="entry name" value="DUF7769"/>
</dbReference>
<accession>A0A9D4YGQ3</accession>
<dbReference type="PANTHER" id="PTHR47169">
    <property type="entry name" value="OS01G0541250 PROTEIN"/>
    <property type="match status" value="1"/>
</dbReference>
<dbReference type="OrthoDB" id="1334664at2759"/>
<sequence length="440" mass="50431">MADENESVISESSKKRGFLNNEDRKAICQILLCSSDANGNLIGTGVVERVAASYNVHRSVIYRIWKQLKDTGNVCHNRTQNCGRKRVQLDLELMRQVPLSKRSTYRSLACALNIPKTSLVRLHKVGVIRRHTNTLKPYLKEDNMIARLRFCLSMIDKNSLPHDPKFISMHNIVFIDEKWFYITRNKVTNYLHVDEEEPHRTCKSKNFISKVMFLCAVTRPRFDNEENETYSGKIGIFPFVYEQPARRSSVNRVAGTIETKPIASVTREVNKAYLINKVLPAIENMWPREDVGKKIFIQQDNARSHISKDDPNFCRAASESEFDIQLTCQPPNSPDLNVLDLGFFNAIQSLQQKEPVKSIDELVGAVQKAFDEFSTVQSNKIFSTLQSCMIEIMKINGSNKYKIPHMKKDMLYKQGGIPVQMSCDSSLVQEVTEYLQNYDS</sequence>
<dbReference type="AlphaFoldDB" id="A0A9D4YGQ3"/>
<keyword evidence="3" id="KW-1185">Reference proteome</keyword>
<comment type="caution">
    <text evidence="2">The sequence shown here is derived from an EMBL/GenBank/DDBJ whole genome shotgun (WGS) entry which is preliminary data.</text>
</comment>
<dbReference type="InterPro" id="IPR036397">
    <property type="entry name" value="RNaseH_sf"/>
</dbReference>
<name>A0A9D4YGQ3_PEA</name>
<dbReference type="Pfam" id="PF24964">
    <property type="entry name" value="DUF7769"/>
    <property type="match status" value="1"/>
</dbReference>
<organism evidence="2 3">
    <name type="scientific">Pisum sativum</name>
    <name type="common">Garden pea</name>
    <name type="synonym">Lathyrus oleraceus</name>
    <dbReference type="NCBI Taxonomy" id="3888"/>
    <lineage>
        <taxon>Eukaryota</taxon>
        <taxon>Viridiplantae</taxon>
        <taxon>Streptophyta</taxon>
        <taxon>Embryophyta</taxon>
        <taxon>Tracheophyta</taxon>
        <taxon>Spermatophyta</taxon>
        <taxon>Magnoliopsida</taxon>
        <taxon>eudicotyledons</taxon>
        <taxon>Gunneridae</taxon>
        <taxon>Pentapetalae</taxon>
        <taxon>rosids</taxon>
        <taxon>fabids</taxon>
        <taxon>Fabales</taxon>
        <taxon>Fabaceae</taxon>
        <taxon>Papilionoideae</taxon>
        <taxon>50 kb inversion clade</taxon>
        <taxon>NPAAA clade</taxon>
        <taxon>Hologalegina</taxon>
        <taxon>IRL clade</taxon>
        <taxon>Fabeae</taxon>
        <taxon>Lathyrus</taxon>
    </lineage>
</organism>
<proteinExistence type="predicted"/>
<evidence type="ECO:0000313" key="2">
    <source>
        <dbReference type="EMBL" id="KAI5438612.1"/>
    </source>
</evidence>
<reference evidence="2 3" key="1">
    <citation type="journal article" date="2022" name="Nat. Genet.">
        <title>Improved pea reference genome and pan-genome highlight genomic features and evolutionary characteristics.</title>
        <authorList>
            <person name="Yang T."/>
            <person name="Liu R."/>
            <person name="Luo Y."/>
            <person name="Hu S."/>
            <person name="Wang D."/>
            <person name="Wang C."/>
            <person name="Pandey M.K."/>
            <person name="Ge S."/>
            <person name="Xu Q."/>
            <person name="Li N."/>
            <person name="Li G."/>
            <person name="Huang Y."/>
            <person name="Saxena R.K."/>
            <person name="Ji Y."/>
            <person name="Li M."/>
            <person name="Yan X."/>
            <person name="He Y."/>
            <person name="Liu Y."/>
            <person name="Wang X."/>
            <person name="Xiang C."/>
            <person name="Varshney R.K."/>
            <person name="Ding H."/>
            <person name="Gao S."/>
            <person name="Zong X."/>
        </authorList>
    </citation>
    <scope>NUCLEOTIDE SEQUENCE [LARGE SCALE GENOMIC DNA]</scope>
    <source>
        <strain evidence="2 3">cv. Zhongwan 6</strain>
    </source>
</reference>
<dbReference type="Gene3D" id="3.30.420.10">
    <property type="entry name" value="Ribonuclease H-like superfamily/Ribonuclease H"/>
    <property type="match status" value="1"/>
</dbReference>
<dbReference type="PANTHER" id="PTHR47169:SF2">
    <property type="entry name" value="OS01G0541250 PROTEIN"/>
    <property type="match status" value="1"/>
</dbReference>
<gene>
    <name evidence="2" type="ORF">KIW84_024374</name>
</gene>
<feature type="domain" description="DUF7769" evidence="1">
    <location>
        <begin position="19"/>
        <end position="71"/>
    </location>
</feature>
<dbReference type="Gramene" id="Psat02G0437400-T1">
    <property type="protein sequence ID" value="KAI5438612.1"/>
    <property type="gene ID" value="KIW84_024374"/>
</dbReference>
<dbReference type="GO" id="GO:0003676">
    <property type="term" value="F:nucleic acid binding"/>
    <property type="evidence" value="ECO:0007669"/>
    <property type="project" value="InterPro"/>
</dbReference>
<evidence type="ECO:0000313" key="3">
    <source>
        <dbReference type="Proteomes" id="UP001058974"/>
    </source>
</evidence>
<dbReference type="Proteomes" id="UP001058974">
    <property type="component" value="Chromosome 2"/>
</dbReference>